<proteinExistence type="predicted"/>
<organism evidence="1 2">
    <name type="scientific">Bifidobacterium breve</name>
    <dbReference type="NCBI Taxonomy" id="1685"/>
    <lineage>
        <taxon>Bacteria</taxon>
        <taxon>Bacillati</taxon>
        <taxon>Actinomycetota</taxon>
        <taxon>Actinomycetes</taxon>
        <taxon>Bifidobacteriales</taxon>
        <taxon>Bifidobacteriaceae</taxon>
        <taxon>Bifidobacterium</taxon>
    </lineage>
</organism>
<evidence type="ECO:0000313" key="1">
    <source>
        <dbReference type="EMBL" id="AUE03294.1"/>
    </source>
</evidence>
<dbReference type="AlphaFoldDB" id="A0A2K9B736"/>
<dbReference type="RefSeq" id="WP_106620989.1">
    <property type="nucleotide sequence ID" value="NZ_CP021389.1"/>
</dbReference>
<gene>
    <name evidence="1" type="ORF">BB215W447A_1278</name>
</gene>
<dbReference type="EMBL" id="CP021558">
    <property type="protein sequence ID" value="AUE03294.1"/>
    <property type="molecule type" value="Genomic_DNA"/>
</dbReference>
<accession>A0A2K9B736</accession>
<reference evidence="1 2" key="1">
    <citation type="submission" date="2017-05" db="EMBL/GenBank/DDBJ databases">
        <title>Comparative genomics and methylome analysis of the gut commensal Bifidobacterium breve.</title>
        <authorList>
            <person name="Bottacini F."/>
            <person name="Morrissey R."/>
            <person name="Roberts R.J."/>
            <person name="James K."/>
            <person name="van Breen J."/>
            <person name="Egan M."/>
            <person name="Lambert J."/>
            <person name="van Limpt K."/>
            <person name="Stanton C."/>
            <person name="Knol J."/>
            <person name="O' Connell Motherway M."/>
            <person name="van Sinderen D."/>
        </authorList>
    </citation>
    <scope>NUCLEOTIDE SEQUENCE [LARGE SCALE GENOMIC DNA]</scope>
    <source>
        <strain evidence="1 2">215W447a</strain>
    </source>
</reference>
<sequence length="327" mass="36320">MFDALDERWWRAGSSLNWWDCALAEPPSWLPAPEPARAWLMRHPKPLTAALALIRSHRTCETSQLNALDPRLPGDARARLWMSMAACRLIDLGFPLRVDGRTAFGPHAAWMGVRLPVHREISPELPRLGLSAVEIADIGPGPLRGARQYDRHNLIATGLAVKARSDGWLTAGEAWCRFDRICADPLMGGGGPDLALIGERDLVCVELTASMGQTLEDKFRRWDRVLAHRACDRVSVVWLAAGRGPDNREILKRLGGLCDGRPRQHAADAADWMGRIACVDGWEPEPGSPVADDAWMRRDMTRLGRVYGMPAAGDWRLPERLAGRWIG</sequence>
<evidence type="ECO:0000313" key="2">
    <source>
        <dbReference type="Proteomes" id="UP000232491"/>
    </source>
</evidence>
<protein>
    <submittedName>
        <fullName evidence="1">Uncharacterized protein</fullName>
    </submittedName>
</protein>
<dbReference type="Proteomes" id="UP000232491">
    <property type="component" value="Chromosome"/>
</dbReference>
<name>A0A2K9B736_BIFBR</name>